<dbReference type="GO" id="GO:0008137">
    <property type="term" value="F:NADH dehydrogenase (ubiquinone) activity"/>
    <property type="evidence" value="ECO:0007669"/>
    <property type="project" value="UniProtKB-EC"/>
</dbReference>
<keyword evidence="6" id="KW-0813">Transport</keyword>
<comment type="subcellular location">
    <subcellularLocation>
        <location evidence="2 18">Mitochondrion inner membrane</location>
        <topology evidence="2 18">Multi-pass membrane protein</topology>
    </subcellularLocation>
</comment>
<dbReference type="EMBL" id="MT677867">
    <property type="protein sequence ID" value="QOH91252.1"/>
    <property type="molecule type" value="Genomic_DNA"/>
</dbReference>
<keyword evidence="9 18" id="KW-0999">Mitochondrion inner membrane</keyword>
<dbReference type="PANTHER" id="PTHR46552:SF1">
    <property type="entry name" value="NADH-UBIQUINONE OXIDOREDUCTASE CHAIN 2"/>
    <property type="match status" value="1"/>
</dbReference>
<dbReference type="PANTHER" id="PTHR46552">
    <property type="entry name" value="NADH-UBIQUINONE OXIDOREDUCTASE CHAIN 2"/>
    <property type="match status" value="1"/>
</dbReference>
<gene>
    <name evidence="20" type="primary">nad2</name>
</gene>
<reference evidence="20" key="1">
    <citation type="submission" date="2020-06" db="EMBL/GenBank/DDBJ databases">
        <authorList>
            <person name="Wang Y."/>
            <person name="Zhong X."/>
        </authorList>
    </citation>
    <scope>NUCLEOTIDE SEQUENCE</scope>
</reference>
<comment type="function">
    <text evidence="18">Core subunit of the mitochondrial membrane respiratory chain NADH dehydrogenase (Complex I) which catalyzes electron transfer from NADH through the respiratory chain, using ubiquinone as an electron acceptor. Essential for the catalytic activity and assembly of complex I.</text>
</comment>
<evidence type="ECO:0000256" key="17">
    <source>
        <dbReference type="ARBA" id="ARBA00049551"/>
    </source>
</evidence>
<dbReference type="InterPro" id="IPR003917">
    <property type="entry name" value="NADH_UbQ_OxRdtase_chain2"/>
</dbReference>
<keyword evidence="13 18" id="KW-0520">NAD</keyword>
<comment type="function">
    <text evidence="1">Core subunit of the mitochondrial membrane respiratory chain NADH dehydrogenase (Complex I) that is believed to belong to the minimal assembly required for catalysis. Complex I functions in the transfer of electrons from NADH to the respiratory chain. The immediate electron acceptor for the enzyme is believed to be ubiquinone.</text>
</comment>
<feature type="domain" description="NADH:quinone oxidoreductase/Mrp antiporter transmembrane" evidence="19">
    <location>
        <begin position="24"/>
        <end position="274"/>
    </location>
</feature>
<dbReference type="Pfam" id="PF00361">
    <property type="entry name" value="Proton_antipo_M"/>
    <property type="match status" value="1"/>
</dbReference>
<feature type="transmembrane region" description="Helical" evidence="18">
    <location>
        <begin position="267"/>
        <end position="291"/>
    </location>
</feature>
<dbReference type="EC" id="7.1.1.2" evidence="4 18"/>
<comment type="catalytic activity">
    <reaction evidence="17 18">
        <text>a ubiquinone + NADH + 5 H(+)(in) = a ubiquinol + NAD(+) + 4 H(+)(out)</text>
        <dbReference type="Rhea" id="RHEA:29091"/>
        <dbReference type="Rhea" id="RHEA-COMP:9565"/>
        <dbReference type="Rhea" id="RHEA-COMP:9566"/>
        <dbReference type="ChEBI" id="CHEBI:15378"/>
        <dbReference type="ChEBI" id="CHEBI:16389"/>
        <dbReference type="ChEBI" id="CHEBI:17976"/>
        <dbReference type="ChEBI" id="CHEBI:57540"/>
        <dbReference type="ChEBI" id="CHEBI:57945"/>
        <dbReference type="EC" id="7.1.1.2"/>
    </reaction>
</comment>
<evidence type="ECO:0000259" key="19">
    <source>
        <dbReference type="Pfam" id="PF00361"/>
    </source>
</evidence>
<evidence type="ECO:0000256" key="4">
    <source>
        <dbReference type="ARBA" id="ARBA00012944"/>
    </source>
</evidence>
<sequence length="333" mass="39877">MYMNFSKTIFITILIMSTLMVISSKSWINCWISLEINLMFFIPLIFIKNNTLNNEFLMKFFFIQLITSMILIMSITFMNLKIHLTLNKFILIFNLTLLMKMGVAPFHYWMIQIIEYLNWPSFFILMTWQKIAPMIMIMYTLNLNLMMIMILINCLTGSINGFNQLYMRKMLFFSSINNMGWLLSTLIMNLFMWLIFFSVYFLSMMILIFLIYMTNTNNMNQLFNNNNSINNFNIIMLLLSLSGLPPLIGFFPKWMILIFFINMENLIIYLMMIITLLNLYFYLRLFTPILLLATFSTKWIKFNPIKNNPSYLTSLIILMIMSFSFFPLAYFYY</sequence>
<evidence type="ECO:0000256" key="7">
    <source>
        <dbReference type="ARBA" id="ARBA00022660"/>
    </source>
</evidence>
<keyword evidence="16 18" id="KW-0472">Membrane</keyword>
<evidence type="ECO:0000256" key="13">
    <source>
        <dbReference type="ARBA" id="ARBA00023027"/>
    </source>
</evidence>
<evidence type="ECO:0000313" key="20">
    <source>
        <dbReference type="EMBL" id="QOH91252.1"/>
    </source>
</evidence>
<feature type="transmembrane region" description="Helical" evidence="18">
    <location>
        <begin position="131"/>
        <end position="154"/>
    </location>
</feature>
<proteinExistence type="inferred from homology"/>
<dbReference type="GO" id="GO:0006120">
    <property type="term" value="P:mitochondrial electron transport, NADH to ubiquinone"/>
    <property type="evidence" value="ECO:0007669"/>
    <property type="project" value="InterPro"/>
</dbReference>
<evidence type="ECO:0000256" key="11">
    <source>
        <dbReference type="ARBA" id="ARBA00022982"/>
    </source>
</evidence>
<keyword evidence="12 18" id="KW-1133">Transmembrane helix</keyword>
<evidence type="ECO:0000256" key="12">
    <source>
        <dbReference type="ARBA" id="ARBA00022989"/>
    </source>
</evidence>
<keyword evidence="7 18" id="KW-0679">Respiratory chain</keyword>
<keyword evidence="15 18" id="KW-0496">Mitochondrion</keyword>
<reference evidence="20" key="2">
    <citation type="journal article" date="2021" name="Mitochondrial DNA Part B Resour">
        <title>Mitochondrial genome of Macrostemum floridum (Trichoptera).</title>
        <authorList>
            <person name="Qin H.L."/>
            <person name="Zhong X.F."/>
            <person name="Li Y.M."/>
            <person name="Huang J.C."/>
            <person name="Wang H."/>
            <person name="Wang Y.J."/>
        </authorList>
    </citation>
    <scope>NUCLEOTIDE SEQUENCE</scope>
</reference>
<keyword evidence="10 18" id="KW-1278">Translocase</keyword>
<feature type="transmembrane region" description="Helical" evidence="18">
    <location>
        <begin position="311"/>
        <end position="332"/>
    </location>
</feature>
<evidence type="ECO:0000256" key="16">
    <source>
        <dbReference type="ARBA" id="ARBA00023136"/>
    </source>
</evidence>
<feature type="transmembrane region" description="Helical" evidence="18">
    <location>
        <begin position="166"/>
        <end position="184"/>
    </location>
</feature>
<evidence type="ECO:0000256" key="10">
    <source>
        <dbReference type="ARBA" id="ARBA00022967"/>
    </source>
</evidence>
<keyword evidence="14 18" id="KW-0830">Ubiquinone</keyword>
<feature type="transmembrane region" description="Helical" evidence="18">
    <location>
        <begin position="59"/>
        <end position="77"/>
    </location>
</feature>
<evidence type="ECO:0000256" key="5">
    <source>
        <dbReference type="ARBA" id="ARBA00021008"/>
    </source>
</evidence>
<feature type="transmembrane region" description="Helical" evidence="18">
    <location>
        <begin position="234"/>
        <end position="261"/>
    </location>
</feature>
<feature type="transmembrane region" description="Helical" evidence="18">
    <location>
        <begin position="30"/>
        <end position="47"/>
    </location>
</feature>
<feature type="transmembrane region" description="Helical" evidence="18">
    <location>
        <begin position="89"/>
        <end position="111"/>
    </location>
</feature>
<evidence type="ECO:0000256" key="8">
    <source>
        <dbReference type="ARBA" id="ARBA00022692"/>
    </source>
</evidence>
<dbReference type="InterPro" id="IPR050175">
    <property type="entry name" value="Complex_I_Subunit_2"/>
</dbReference>
<protein>
    <recommendedName>
        <fullName evidence="5 18">NADH-ubiquinone oxidoreductase chain 2</fullName>
        <ecNumber evidence="4 18">7.1.1.2</ecNumber>
    </recommendedName>
</protein>
<evidence type="ECO:0000256" key="3">
    <source>
        <dbReference type="ARBA" id="ARBA00007012"/>
    </source>
</evidence>
<dbReference type="AlphaFoldDB" id="A0A7L8XF28"/>
<dbReference type="InterPro" id="IPR001750">
    <property type="entry name" value="ND/Mrp_TM"/>
</dbReference>
<evidence type="ECO:0000256" key="14">
    <source>
        <dbReference type="ARBA" id="ARBA00023075"/>
    </source>
</evidence>
<evidence type="ECO:0000256" key="1">
    <source>
        <dbReference type="ARBA" id="ARBA00003257"/>
    </source>
</evidence>
<evidence type="ECO:0000256" key="9">
    <source>
        <dbReference type="ARBA" id="ARBA00022792"/>
    </source>
</evidence>
<keyword evidence="11 18" id="KW-0249">Electron transport</keyword>
<evidence type="ECO:0000256" key="6">
    <source>
        <dbReference type="ARBA" id="ARBA00022448"/>
    </source>
</evidence>
<evidence type="ECO:0000256" key="18">
    <source>
        <dbReference type="RuleBase" id="RU003403"/>
    </source>
</evidence>
<organism evidence="20">
    <name type="scientific">Macrostemum floridum</name>
    <dbReference type="NCBI Taxonomy" id="486976"/>
    <lineage>
        <taxon>Eukaryota</taxon>
        <taxon>Metazoa</taxon>
        <taxon>Ecdysozoa</taxon>
        <taxon>Arthropoda</taxon>
        <taxon>Hexapoda</taxon>
        <taxon>Insecta</taxon>
        <taxon>Pterygota</taxon>
        <taxon>Neoptera</taxon>
        <taxon>Endopterygota</taxon>
        <taxon>Trichoptera</taxon>
        <taxon>Annulipalpia</taxon>
        <taxon>Hydropsychoidea</taxon>
        <taxon>Hydropsychidae</taxon>
        <taxon>Macronematinae</taxon>
        <taxon>Macronematini</taxon>
        <taxon>Macrostemum</taxon>
    </lineage>
</organism>
<geneLocation type="mitochondrion" evidence="20"/>
<dbReference type="PRINTS" id="PR01436">
    <property type="entry name" value="NADHDHGNASE2"/>
</dbReference>
<keyword evidence="8 18" id="KW-0812">Transmembrane</keyword>
<evidence type="ECO:0000256" key="2">
    <source>
        <dbReference type="ARBA" id="ARBA00004448"/>
    </source>
</evidence>
<accession>A0A7L8XF28</accession>
<name>A0A7L8XF28_9NEOP</name>
<feature type="transmembrane region" description="Helical" evidence="18">
    <location>
        <begin position="190"/>
        <end position="213"/>
    </location>
</feature>
<comment type="similarity">
    <text evidence="3 18">Belongs to the complex I subunit 2 family.</text>
</comment>
<dbReference type="GO" id="GO:0005743">
    <property type="term" value="C:mitochondrial inner membrane"/>
    <property type="evidence" value="ECO:0007669"/>
    <property type="project" value="UniProtKB-SubCell"/>
</dbReference>
<evidence type="ECO:0000256" key="15">
    <source>
        <dbReference type="ARBA" id="ARBA00023128"/>
    </source>
</evidence>